<dbReference type="HOGENOM" id="CLU_038921_0_0_9"/>
<dbReference type="EMBL" id="ACIM02000001">
    <property type="protein sequence ID" value="EEW96609.1"/>
    <property type="molecule type" value="Genomic_DNA"/>
</dbReference>
<dbReference type="AlphaFoldDB" id="C9LM23"/>
<gene>
    <name evidence="1" type="ORF">GCWU000321_00555</name>
</gene>
<dbReference type="InterPro" id="IPR013397">
    <property type="entry name" value="CRISPR-assoc_prot_Csy1"/>
</dbReference>
<comment type="caution">
    <text evidence="1">The sequence shown here is derived from an EMBL/GenBank/DDBJ whole genome shotgun (WGS) entry which is preliminary data.</text>
</comment>
<dbReference type="eggNOG" id="ENOG502Z8VU">
    <property type="taxonomic scope" value="Bacteria"/>
</dbReference>
<sequence length="389" mass="45355">MILSGLTAYISEAAAGKKKTPQKWLADTVSLLSKCDMATHVGKFTHPDVKVYLQRKNKAGQNAYVVTENVDCETDIVYSSAAYMGAAKLLLYALDDGRPLWKHIYENDENVRREVESLGVSFDTMRQEVERMMATADLAATDGRLRQIYFPVGEGMYHLLTVLPSSSLLQVLNGRSRNMRQHRFDCRNEKSEFYGNACDEIMERTVIGFGGTKAQNISAFNARVAGKADLLMSMPALLEEKKIRRPHRNFLEETVPYRDYFFLFRNLHELFLMERNNVEIRNKREALVCDLIDVILQSCYRLREEPAGWSNGEEFLNLPQIQKIWLDEQYREERTDEWAKETGKYFAKWFIYKYRRIKKEQRISLGEEEMKYIRHAMIEVLMEEVRSLS</sequence>
<reference evidence="1" key="1">
    <citation type="submission" date="2009-09" db="EMBL/GenBank/DDBJ databases">
        <authorList>
            <person name="Weinstock G."/>
            <person name="Sodergren E."/>
            <person name="Clifton S."/>
            <person name="Fulton L."/>
            <person name="Fulton B."/>
            <person name="Courtney L."/>
            <person name="Fronick C."/>
            <person name="Harrison M."/>
            <person name="Strong C."/>
            <person name="Farmer C."/>
            <person name="Delahaunty K."/>
            <person name="Markovic C."/>
            <person name="Hall O."/>
            <person name="Minx P."/>
            <person name="Tomlinson C."/>
            <person name="Mitreva M."/>
            <person name="Nelson J."/>
            <person name="Hou S."/>
            <person name="Wollam A."/>
            <person name="Pepin K.H."/>
            <person name="Johnson M."/>
            <person name="Bhonagiri V."/>
            <person name="Nash W.E."/>
            <person name="Warren W."/>
            <person name="Chinwalla A."/>
            <person name="Mardis E.R."/>
            <person name="Wilson R.K."/>
        </authorList>
    </citation>
    <scope>NUCLEOTIDE SEQUENCE [LARGE SCALE GENOMIC DNA]</scope>
    <source>
        <strain evidence="1">DSM 15470</strain>
    </source>
</reference>
<dbReference type="Pfam" id="PF09611">
    <property type="entry name" value="Cas_Csy1"/>
    <property type="match status" value="1"/>
</dbReference>
<dbReference type="STRING" id="592028.GCWU000321_00555"/>
<dbReference type="Proteomes" id="UP000004736">
    <property type="component" value="Unassembled WGS sequence"/>
</dbReference>
<protein>
    <submittedName>
        <fullName evidence="1">CRISPR-associated protein, Csy1 family</fullName>
    </submittedName>
</protein>
<evidence type="ECO:0000313" key="2">
    <source>
        <dbReference type="Proteomes" id="UP000004736"/>
    </source>
</evidence>
<proteinExistence type="predicted"/>
<keyword evidence="2" id="KW-1185">Reference proteome</keyword>
<organism evidence="1 2">
    <name type="scientific">Dialister invisus DSM 15470</name>
    <dbReference type="NCBI Taxonomy" id="592028"/>
    <lineage>
        <taxon>Bacteria</taxon>
        <taxon>Bacillati</taxon>
        <taxon>Bacillota</taxon>
        <taxon>Negativicutes</taxon>
        <taxon>Veillonellales</taxon>
        <taxon>Veillonellaceae</taxon>
        <taxon>Dialister</taxon>
    </lineage>
</organism>
<name>C9LM23_9FIRM</name>
<dbReference type="OrthoDB" id="9815616at2"/>
<accession>C9LM23</accession>
<evidence type="ECO:0000313" key="1">
    <source>
        <dbReference type="EMBL" id="EEW96609.1"/>
    </source>
</evidence>